<accession>A0A1J4VFJ0</accession>
<dbReference type="Proteomes" id="UP000183206">
    <property type="component" value="Unassembled WGS sequence"/>
</dbReference>
<evidence type="ECO:0000313" key="1">
    <source>
        <dbReference type="EMBL" id="OIO33262.1"/>
    </source>
</evidence>
<name>A0A1J4VFJ0_9BACT</name>
<sequence>MTREGMVPSGNFKVEYRLHVQFRPVHGRQTKHAYYVAPPPRYYCIDGVYMSATKAEEATGRPLNSLPVVVEDIEIICRDSEPVQQYIDCIVGILVRGAGGLWLGGGQISTAGGRAMDGTGNAPLMEQKIVIPVEIHRMINGGCEPACFLEPITFFLLEGSGGESVACSPDDARTALVVRGVDSEDAVNYLANLPCEIFPPAYVRIDDPEVEGDELNELIMKLVDEERRELFSLLFC</sequence>
<organism evidence="1 2">
    <name type="scientific">Candidatus Nomurabacteria bacterium CG1_02_47_685</name>
    <dbReference type="NCBI Taxonomy" id="1805282"/>
    <lineage>
        <taxon>Bacteria</taxon>
        <taxon>Candidatus Nomuraibacteriota</taxon>
    </lineage>
</organism>
<dbReference type="AlphaFoldDB" id="A0A1J4VFJ0"/>
<dbReference type="STRING" id="1805282.AUJ44_00790"/>
<evidence type="ECO:0000313" key="2">
    <source>
        <dbReference type="Proteomes" id="UP000183206"/>
    </source>
</evidence>
<protein>
    <submittedName>
        <fullName evidence="1">Uncharacterized protein</fullName>
    </submittedName>
</protein>
<reference evidence="1 2" key="1">
    <citation type="journal article" date="2016" name="Environ. Microbiol.">
        <title>Genomic resolution of a cold subsurface aquifer community provides metabolic insights for novel microbes adapted to high CO concentrations.</title>
        <authorList>
            <person name="Probst A.J."/>
            <person name="Castelle C.J."/>
            <person name="Singh A."/>
            <person name="Brown C.T."/>
            <person name="Anantharaman K."/>
            <person name="Sharon I."/>
            <person name="Hug L.A."/>
            <person name="Burstein D."/>
            <person name="Emerson J.B."/>
            <person name="Thomas B.C."/>
            <person name="Banfield J.F."/>
        </authorList>
    </citation>
    <scope>NUCLEOTIDE SEQUENCE [LARGE SCALE GENOMIC DNA]</scope>
    <source>
        <strain evidence="1">CG1_02_47_685</strain>
    </source>
</reference>
<dbReference type="EMBL" id="MNVO01000014">
    <property type="protein sequence ID" value="OIO33262.1"/>
    <property type="molecule type" value="Genomic_DNA"/>
</dbReference>
<gene>
    <name evidence="1" type="ORF">AUJ44_00790</name>
</gene>
<proteinExistence type="predicted"/>
<comment type="caution">
    <text evidence="1">The sequence shown here is derived from an EMBL/GenBank/DDBJ whole genome shotgun (WGS) entry which is preliminary data.</text>
</comment>